<sequence length="331" mass="34966">MSIALLAEAPPACLDSTETGSACALIWDWTSNACLANASEFLVKPLRIIIIVLICLVARNLISRAITRMARATGEAKSPGILRPFKEKAPNLLGDPGATGERRRQRSQALASVLRSIVSAVVFTIMVMLVLAEFNVNLGPLLASAGIVGLAIGFGAQALVKDIISGMFMLLEDQYGVGDSVNLGEVSGTVEGVGLRVTTVRDPKGAVWYVRNGEILRVGNMSQGWAVVLIDTPISPEADIEAASEAIRGALAEIAEDEKWGRVLLKEPSLLGVESVTAFAITLRASAKTDPDSQWGLGRELRLRINEALRVAEIAPGAPDPARPGGNAPVN</sequence>
<keyword evidence="6 7" id="KW-0472">Membrane</keyword>
<reference evidence="11" key="1">
    <citation type="submission" date="2023-03" db="EMBL/GenBank/DDBJ databases">
        <title>Actinorhabdospora filicis NBRC 111898.</title>
        <authorList>
            <person name="Ichikawa N."/>
            <person name="Sato H."/>
            <person name="Tonouchi N."/>
        </authorList>
    </citation>
    <scope>NUCLEOTIDE SEQUENCE</scope>
    <source>
        <strain evidence="11">NBRC 111898</strain>
    </source>
</reference>
<evidence type="ECO:0000256" key="2">
    <source>
        <dbReference type="ARBA" id="ARBA00008017"/>
    </source>
</evidence>
<evidence type="ECO:0000259" key="10">
    <source>
        <dbReference type="Pfam" id="PF21088"/>
    </source>
</evidence>
<dbReference type="InterPro" id="IPR011014">
    <property type="entry name" value="MscS_channel_TM-2"/>
</dbReference>
<evidence type="ECO:0000259" key="9">
    <source>
        <dbReference type="Pfam" id="PF21082"/>
    </source>
</evidence>
<dbReference type="Gene3D" id="2.30.30.60">
    <property type="match status" value="1"/>
</dbReference>
<dbReference type="AlphaFoldDB" id="A0A9W6W8N4"/>
<dbReference type="GO" id="GO:0008381">
    <property type="term" value="F:mechanosensitive monoatomic ion channel activity"/>
    <property type="evidence" value="ECO:0007669"/>
    <property type="project" value="InterPro"/>
</dbReference>
<dbReference type="InterPro" id="IPR010920">
    <property type="entry name" value="LSM_dom_sf"/>
</dbReference>
<keyword evidence="3" id="KW-1003">Cell membrane</keyword>
<organism evidence="11 12">
    <name type="scientific">Actinorhabdospora filicis</name>
    <dbReference type="NCBI Taxonomy" id="1785913"/>
    <lineage>
        <taxon>Bacteria</taxon>
        <taxon>Bacillati</taxon>
        <taxon>Actinomycetota</taxon>
        <taxon>Actinomycetes</taxon>
        <taxon>Micromonosporales</taxon>
        <taxon>Micromonosporaceae</taxon>
        <taxon>Actinorhabdospora</taxon>
    </lineage>
</organism>
<dbReference type="SUPFAM" id="SSF82861">
    <property type="entry name" value="Mechanosensitive channel protein MscS (YggB), transmembrane region"/>
    <property type="match status" value="1"/>
</dbReference>
<proteinExistence type="inferred from homology"/>
<dbReference type="SUPFAM" id="SSF50182">
    <property type="entry name" value="Sm-like ribonucleoproteins"/>
    <property type="match status" value="1"/>
</dbReference>
<dbReference type="EMBL" id="BSTX01000001">
    <property type="protein sequence ID" value="GLZ75845.1"/>
    <property type="molecule type" value="Genomic_DNA"/>
</dbReference>
<comment type="subcellular location">
    <subcellularLocation>
        <location evidence="1">Cell membrane</location>
        <topology evidence="1">Multi-pass membrane protein</topology>
    </subcellularLocation>
</comment>
<dbReference type="InterPro" id="IPR049278">
    <property type="entry name" value="MS_channel_C"/>
</dbReference>
<dbReference type="PANTHER" id="PTHR30460">
    <property type="entry name" value="MODERATE CONDUCTANCE MECHANOSENSITIVE CHANNEL YBIO"/>
    <property type="match status" value="1"/>
</dbReference>
<dbReference type="SUPFAM" id="SSF82689">
    <property type="entry name" value="Mechanosensitive channel protein MscS (YggB), C-terminal domain"/>
    <property type="match status" value="1"/>
</dbReference>
<comment type="caution">
    <text evidence="11">The sequence shown here is derived from an EMBL/GenBank/DDBJ whole genome shotgun (WGS) entry which is preliminary data.</text>
</comment>
<keyword evidence="12" id="KW-1185">Reference proteome</keyword>
<dbReference type="InterPro" id="IPR049142">
    <property type="entry name" value="MS_channel_1st"/>
</dbReference>
<dbReference type="Gene3D" id="3.30.70.100">
    <property type="match status" value="1"/>
</dbReference>
<dbReference type="PANTHER" id="PTHR30460:SF0">
    <property type="entry name" value="MODERATE CONDUCTANCE MECHANOSENSITIVE CHANNEL YBIO"/>
    <property type="match status" value="1"/>
</dbReference>
<evidence type="ECO:0000256" key="1">
    <source>
        <dbReference type="ARBA" id="ARBA00004651"/>
    </source>
</evidence>
<evidence type="ECO:0000313" key="11">
    <source>
        <dbReference type="EMBL" id="GLZ75845.1"/>
    </source>
</evidence>
<evidence type="ECO:0000259" key="8">
    <source>
        <dbReference type="Pfam" id="PF00924"/>
    </source>
</evidence>
<feature type="domain" description="Mechanosensitive ion channel MscS C-terminal" evidence="9">
    <location>
        <begin position="234"/>
        <end position="314"/>
    </location>
</feature>
<dbReference type="GO" id="GO:0005886">
    <property type="term" value="C:plasma membrane"/>
    <property type="evidence" value="ECO:0007669"/>
    <property type="project" value="UniProtKB-SubCell"/>
</dbReference>
<feature type="domain" description="Mechanosensitive ion channel MscS" evidence="8">
    <location>
        <begin position="159"/>
        <end position="222"/>
    </location>
</feature>
<comment type="similarity">
    <text evidence="2">Belongs to the MscS (TC 1.A.23) family.</text>
</comment>
<dbReference type="InterPro" id="IPR045276">
    <property type="entry name" value="YbiO_bact"/>
</dbReference>
<dbReference type="InterPro" id="IPR006685">
    <property type="entry name" value="MscS_channel_2nd"/>
</dbReference>
<accession>A0A9W6W8N4</accession>
<dbReference type="Proteomes" id="UP001165079">
    <property type="component" value="Unassembled WGS sequence"/>
</dbReference>
<name>A0A9W6W8N4_9ACTN</name>
<dbReference type="FunFam" id="2.30.30.60:FF:000001">
    <property type="entry name" value="MscS Mechanosensitive ion channel"/>
    <property type="match status" value="1"/>
</dbReference>
<evidence type="ECO:0000256" key="4">
    <source>
        <dbReference type="ARBA" id="ARBA00022692"/>
    </source>
</evidence>
<keyword evidence="4 7" id="KW-0812">Transmembrane</keyword>
<dbReference type="InterPro" id="IPR023408">
    <property type="entry name" value="MscS_beta-dom_sf"/>
</dbReference>
<evidence type="ECO:0000256" key="5">
    <source>
        <dbReference type="ARBA" id="ARBA00022989"/>
    </source>
</evidence>
<evidence type="ECO:0000256" key="3">
    <source>
        <dbReference type="ARBA" id="ARBA00022475"/>
    </source>
</evidence>
<feature type="transmembrane region" description="Helical" evidence="7">
    <location>
        <begin position="45"/>
        <end position="62"/>
    </location>
</feature>
<feature type="transmembrane region" description="Helical" evidence="7">
    <location>
        <begin position="138"/>
        <end position="160"/>
    </location>
</feature>
<feature type="domain" description="Mechanosensitive ion channel transmembrane helices 2/3" evidence="10">
    <location>
        <begin position="117"/>
        <end position="157"/>
    </location>
</feature>
<evidence type="ECO:0000256" key="6">
    <source>
        <dbReference type="ARBA" id="ARBA00023136"/>
    </source>
</evidence>
<gene>
    <name evidence="11" type="ORF">Afil01_06520</name>
</gene>
<dbReference type="Gene3D" id="1.10.287.1260">
    <property type="match status" value="1"/>
</dbReference>
<feature type="transmembrane region" description="Helical" evidence="7">
    <location>
        <begin position="112"/>
        <end position="132"/>
    </location>
</feature>
<evidence type="ECO:0000313" key="12">
    <source>
        <dbReference type="Proteomes" id="UP001165079"/>
    </source>
</evidence>
<dbReference type="InterPro" id="IPR011066">
    <property type="entry name" value="MscS_channel_C_sf"/>
</dbReference>
<dbReference type="Pfam" id="PF21082">
    <property type="entry name" value="MS_channel_3rd"/>
    <property type="match status" value="1"/>
</dbReference>
<dbReference type="Pfam" id="PF00924">
    <property type="entry name" value="MS_channel_2nd"/>
    <property type="match status" value="1"/>
</dbReference>
<protein>
    <submittedName>
        <fullName evidence="11">Mechanosensitive ion channel protein MscS</fullName>
    </submittedName>
</protein>
<keyword evidence="5 7" id="KW-1133">Transmembrane helix</keyword>
<dbReference type="FunFam" id="1.10.287.1260:FF:000005">
    <property type="entry name" value="Mechanosensitive ion channel family protein"/>
    <property type="match status" value="1"/>
</dbReference>
<dbReference type="Pfam" id="PF21088">
    <property type="entry name" value="MS_channel_1st"/>
    <property type="match status" value="1"/>
</dbReference>
<dbReference type="RefSeq" id="WP_285661063.1">
    <property type="nucleotide sequence ID" value="NZ_BSTX01000001.1"/>
</dbReference>
<evidence type="ECO:0000256" key="7">
    <source>
        <dbReference type="SAM" id="Phobius"/>
    </source>
</evidence>